<evidence type="ECO:0000256" key="3">
    <source>
        <dbReference type="ARBA" id="ARBA00022605"/>
    </source>
</evidence>
<evidence type="ECO:0000313" key="10">
    <source>
        <dbReference type="EMBL" id="SEJ39010.1"/>
    </source>
</evidence>
<evidence type="ECO:0000256" key="1">
    <source>
        <dbReference type="ARBA" id="ARBA00004741"/>
    </source>
</evidence>
<dbReference type="EMBL" id="FNZH01000003">
    <property type="protein sequence ID" value="SEJ39010.1"/>
    <property type="molecule type" value="Genomic_DNA"/>
</dbReference>
<organism evidence="10 11">
    <name type="scientific">Cyclobacterium xiamenense</name>
    <dbReference type="NCBI Taxonomy" id="1297121"/>
    <lineage>
        <taxon>Bacteria</taxon>
        <taxon>Pseudomonadati</taxon>
        <taxon>Bacteroidota</taxon>
        <taxon>Cytophagia</taxon>
        <taxon>Cytophagales</taxon>
        <taxon>Cyclobacteriaceae</taxon>
        <taxon>Cyclobacterium</taxon>
    </lineage>
</organism>
<evidence type="ECO:0000259" key="9">
    <source>
        <dbReference type="PROSITE" id="PS51671"/>
    </source>
</evidence>
<reference evidence="11" key="1">
    <citation type="submission" date="2016-10" db="EMBL/GenBank/DDBJ databases">
        <authorList>
            <person name="Varghese N."/>
            <person name="Submissions S."/>
        </authorList>
    </citation>
    <scope>NUCLEOTIDE SEQUENCE [LARGE SCALE GENOMIC DNA]</scope>
    <source>
        <strain evidence="11">IBRC-M 10761</strain>
    </source>
</reference>
<dbReference type="PANTHER" id="PTHR21022">
    <property type="entry name" value="PREPHENATE DEHYDRATASE P PROTEIN"/>
    <property type="match status" value="1"/>
</dbReference>
<dbReference type="Gene3D" id="3.30.70.260">
    <property type="match status" value="1"/>
</dbReference>
<keyword evidence="6" id="KW-0456">Lyase</keyword>
<dbReference type="InterPro" id="IPR045865">
    <property type="entry name" value="ACT-like_dom_sf"/>
</dbReference>
<dbReference type="Proteomes" id="UP000199403">
    <property type="component" value="Unassembled WGS sequence"/>
</dbReference>
<dbReference type="PROSITE" id="PS51171">
    <property type="entry name" value="PREPHENATE_DEHYDR_3"/>
    <property type="match status" value="1"/>
</dbReference>
<accession>A0A1H6YP09</accession>
<feature type="domain" description="ACT" evidence="9">
    <location>
        <begin position="196"/>
        <end position="272"/>
    </location>
</feature>
<keyword evidence="4" id="KW-0057">Aromatic amino acid biosynthesis</keyword>
<keyword evidence="11" id="KW-1185">Reference proteome</keyword>
<dbReference type="RefSeq" id="WP_092174399.1">
    <property type="nucleotide sequence ID" value="NZ_FNZH01000003.1"/>
</dbReference>
<dbReference type="Pfam" id="PF00800">
    <property type="entry name" value="PDT"/>
    <property type="match status" value="1"/>
</dbReference>
<dbReference type="AlphaFoldDB" id="A0A1H6YP09"/>
<feature type="domain" description="Prephenate dehydratase" evidence="8">
    <location>
        <begin position="6"/>
        <end position="183"/>
    </location>
</feature>
<dbReference type="EC" id="4.2.1.51" evidence="2"/>
<evidence type="ECO:0000256" key="5">
    <source>
        <dbReference type="ARBA" id="ARBA00023222"/>
    </source>
</evidence>
<dbReference type="SUPFAM" id="SSF53850">
    <property type="entry name" value="Periplasmic binding protein-like II"/>
    <property type="match status" value="1"/>
</dbReference>
<keyword evidence="5" id="KW-0584">Phenylalanine biosynthesis</keyword>
<dbReference type="GO" id="GO:0005737">
    <property type="term" value="C:cytoplasm"/>
    <property type="evidence" value="ECO:0007669"/>
    <property type="project" value="TreeGrafter"/>
</dbReference>
<comment type="catalytic activity">
    <reaction evidence="7">
        <text>prephenate + H(+) = 3-phenylpyruvate + CO2 + H2O</text>
        <dbReference type="Rhea" id="RHEA:21648"/>
        <dbReference type="ChEBI" id="CHEBI:15377"/>
        <dbReference type="ChEBI" id="CHEBI:15378"/>
        <dbReference type="ChEBI" id="CHEBI:16526"/>
        <dbReference type="ChEBI" id="CHEBI:18005"/>
        <dbReference type="ChEBI" id="CHEBI:29934"/>
        <dbReference type="EC" id="4.2.1.51"/>
    </reaction>
</comment>
<dbReference type="PROSITE" id="PS51671">
    <property type="entry name" value="ACT"/>
    <property type="match status" value="1"/>
</dbReference>
<dbReference type="STRING" id="1416801.SAMN05192553_103628"/>
<dbReference type="CDD" id="cd13631">
    <property type="entry name" value="PBP2_Ct-PDT_like"/>
    <property type="match status" value="1"/>
</dbReference>
<gene>
    <name evidence="10" type="ORF">SAMN05192553_103628</name>
</gene>
<dbReference type="GO" id="GO:0009094">
    <property type="term" value="P:L-phenylalanine biosynthetic process"/>
    <property type="evidence" value="ECO:0007669"/>
    <property type="project" value="UniProtKB-UniPathway"/>
</dbReference>
<proteinExistence type="predicted"/>
<evidence type="ECO:0000259" key="8">
    <source>
        <dbReference type="PROSITE" id="PS51171"/>
    </source>
</evidence>
<evidence type="ECO:0000313" key="11">
    <source>
        <dbReference type="Proteomes" id="UP000199403"/>
    </source>
</evidence>
<evidence type="ECO:0000256" key="7">
    <source>
        <dbReference type="ARBA" id="ARBA00047848"/>
    </source>
</evidence>
<dbReference type="OrthoDB" id="9802281at2"/>
<dbReference type="UniPathway" id="UPA00121">
    <property type="reaction ID" value="UER00345"/>
</dbReference>
<sequence length="276" mass="30882">MKKKLKIALQGVLGSFHHQVAQRYFGAEIEPVGYHTFEEVAKSVENGTVDYAVMAIENSIAGAILPNYDIIDRHHLYVVDEHYLPISHNLMALPGQQLSDIREARSHPMALLQCKQFFAQHPAIRAVDDVDTAYVAKIIAEQQLTGLAAVASSKAAEYYGLEILAKDIQTVANNFTRFIILQKEQPVREASPSKASLKITIRNEKGALAKLLTLMSAYDLDLTKIQSIPVMSKPWEYTFFIDTLIADESKFEEALDLIEKKYGTVKLLGAYQNRKG</sequence>
<dbReference type="SUPFAM" id="SSF55021">
    <property type="entry name" value="ACT-like"/>
    <property type="match status" value="1"/>
</dbReference>
<dbReference type="InterPro" id="IPR001086">
    <property type="entry name" value="Preph_deHydtase"/>
</dbReference>
<evidence type="ECO:0000256" key="4">
    <source>
        <dbReference type="ARBA" id="ARBA00023141"/>
    </source>
</evidence>
<keyword evidence="3" id="KW-0028">Amino-acid biosynthesis</keyword>
<evidence type="ECO:0000256" key="6">
    <source>
        <dbReference type="ARBA" id="ARBA00023239"/>
    </source>
</evidence>
<comment type="pathway">
    <text evidence="1">Amino-acid biosynthesis; L-phenylalanine biosynthesis; phenylpyruvate from prephenate: step 1/1.</text>
</comment>
<name>A0A1H6YP09_9BACT</name>
<dbReference type="PANTHER" id="PTHR21022:SF19">
    <property type="entry name" value="PREPHENATE DEHYDRATASE-RELATED"/>
    <property type="match status" value="1"/>
</dbReference>
<protein>
    <recommendedName>
        <fullName evidence="2">prephenate dehydratase</fullName>
        <ecNumber evidence="2">4.2.1.51</ecNumber>
    </recommendedName>
</protein>
<dbReference type="GO" id="GO:0004664">
    <property type="term" value="F:prephenate dehydratase activity"/>
    <property type="evidence" value="ECO:0007669"/>
    <property type="project" value="UniProtKB-EC"/>
</dbReference>
<dbReference type="CDD" id="cd04905">
    <property type="entry name" value="ACT_CM-PDT"/>
    <property type="match status" value="1"/>
</dbReference>
<dbReference type="InterPro" id="IPR002912">
    <property type="entry name" value="ACT_dom"/>
</dbReference>
<evidence type="ECO:0000256" key="2">
    <source>
        <dbReference type="ARBA" id="ARBA00013147"/>
    </source>
</evidence>
<dbReference type="Gene3D" id="3.40.190.10">
    <property type="entry name" value="Periplasmic binding protein-like II"/>
    <property type="match status" value="2"/>
</dbReference>